<dbReference type="GO" id="GO:0000329">
    <property type="term" value="C:fungal-type vacuole membrane"/>
    <property type="evidence" value="ECO:0007669"/>
    <property type="project" value="TreeGrafter"/>
</dbReference>
<evidence type="ECO:0000313" key="10">
    <source>
        <dbReference type="EMBL" id="GMM47160.1"/>
    </source>
</evidence>
<evidence type="ECO:0000256" key="8">
    <source>
        <dbReference type="ARBA" id="ARBA00039330"/>
    </source>
</evidence>
<evidence type="ECO:0000256" key="5">
    <source>
        <dbReference type="ARBA" id="ARBA00022692"/>
    </source>
</evidence>
<accession>A0AAV5R786</accession>
<dbReference type="EMBL" id="BTGB01000005">
    <property type="protein sequence ID" value="GMM47160.1"/>
    <property type="molecule type" value="Genomic_DNA"/>
</dbReference>
<evidence type="ECO:0000256" key="1">
    <source>
        <dbReference type="ARBA" id="ARBA00004128"/>
    </source>
</evidence>
<evidence type="ECO:0000256" key="6">
    <source>
        <dbReference type="ARBA" id="ARBA00022989"/>
    </source>
</evidence>
<dbReference type="Gene3D" id="1.20.1250.20">
    <property type="entry name" value="MFS general substrate transporter like domains"/>
    <property type="match status" value="2"/>
</dbReference>
<evidence type="ECO:0000256" key="2">
    <source>
        <dbReference type="ARBA" id="ARBA00008335"/>
    </source>
</evidence>
<comment type="caution">
    <text evidence="10">The sequence shown here is derived from an EMBL/GenBank/DDBJ whole genome shotgun (WGS) entry which is preliminary data.</text>
</comment>
<organism evidence="10 11">
    <name type="scientific">Pichia kluyveri</name>
    <name type="common">Yeast</name>
    <dbReference type="NCBI Taxonomy" id="36015"/>
    <lineage>
        <taxon>Eukaryota</taxon>
        <taxon>Fungi</taxon>
        <taxon>Dikarya</taxon>
        <taxon>Ascomycota</taxon>
        <taxon>Saccharomycotina</taxon>
        <taxon>Pichiomycetes</taxon>
        <taxon>Pichiales</taxon>
        <taxon>Pichiaceae</taxon>
        <taxon>Pichia</taxon>
    </lineage>
</organism>
<feature type="transmembrane region" description="Helical" evidence="9">
    <location>
        <begin position="199"/>
        <end position="220"/>
    </location>
</feature>
<dbReference type="PANTHER" id="PTHR21576">
    <property type="entry name" value="UNCHARACTERIZED NODULIN-LIKE PROTEIN"/>
    <property type="match status" value="1"/>
</dbReference>
<feature type="transmembrane region" description="Helical" evidence="9">
    <location>
        <begin position="354"/>
        <end position="377"/>
    </location>
</feature>
<feature type="transmembrane region" description="Helical" evidence="9">
    <location>
        <begin position="68"/>
        <end position="87"/>
    </location>
</feature>
<comment type="subcellular location">
    <subcellularLocation>
        <location evidence="1">Vacuole membrane</location>
        <topology evidence="1">Multi-pass membrane protein</topology>
    </subcellularLocation>
</comment>
<dbReference type="SUPFAM" id="SSF103473">
    <property type="entry name" value="MFS general substrate transporter"/>
    <property type="match status" value="1"/>
</dbReference>
<feature type="transmembrane region" description="Helical" evidence="9">
    <location>
        <begin position="32"/>
        <end position="56"/>
    </location>
</feature>
<evidence type="ECO:0000256" key="4">
    <source>
        <dbReference type="ARBA" id="ARBA00022554"/>
    </source>
</evidence>
<keyword evidence="5 9" id="KW-0812">Transmembrane</keyword>
<proteinExistence type="inferred from homology"/>
<protein>
    <recommendedName>
        <fullName evidence="8">Probable transporter MCH1</fullName>
    </recommendedName>
</protein>
<name>A0AAV5R786_PICKL</name>
<keyword evidence="6 9" id="KW-1133">Transmembrane helix</keyword>
<feature type="transmembrane region" description="Helical" evidence="9">
    <location>
        <begin position="94"/>
        <end position="110"/>
    </location>
</feature>
<dbReference type="GO" id="GO:0022857">
    <property type="term" value="F:transmembrane transporter activity"/>
    <property type="evidence" value="ECO:0007669"/>
    <property type="project" value="InterPro"/>
</dbReference>
<dbReference type="AlphaFoldDB" id="A0AAV5R786"/>
<dbReference type="PANTHER" id="PTHR21576:SF45">
    <property type="entry name" value="TRANSPORTER MCH1-RELATED"/>
    <property type="match status" value="1"/>
</dbReference>
<evidence type="ECO:0000313" key="11">
    <source>
        <dbReference type="Proteomes" id="UP001378960"/>
    </source>
</evidence>
<feature type="transmembrane region" description="Helical" evidence="9">
    <location>
        <begin position="418"/>
        <end position="438"/>
    </location>
</feature>
<dbReference type="Pfam" id="PF07690">
    <property type="entry name" value="MFS_1"/>
    <property type="match status" value="1"/>
</dbReference>
<feature type="transmembrane region" description="Helical" evidence="9">
    <location>
        <begin position="325"/>
        <end position="342"/>
    </location>
</feature>
<keyword evidence="3" id="KW-0813">Transport</keyword>
<feature type="transmembrane region" description="Helical" evidence="9">
    <location>
        <begin position="259"/>
        <end position="280"/>
    </location>
</feature>
<comment type="similarity">
    <text evidence="2">Belongs to the major facilitator superfamily.</text>
</comment>
<keyword evidence="7 9" id="KW-0472">Membrane</keyword>
<sequence length="469" mass="51992">MTLSRVERVLTGYVRGYLKDNIDNEKLRKVSFAMSLITCLLDGSVSLFPLFALSFTNNIGLTAFENNLIASSMMIGLYLTLPILGYCGDAHGSVFLAIIGSLIIPGYWIAEYQFKNLNNNVLTMSFAFFLIGMGTSSSYFSSLLTCAKIYPNKSISISLPVACYGVSAFLLSWISSLSLFENSSISDEDSFDVSKFFKFLQWIYLIVTIINWMSSFVVTIEKEIIFAKLIEEEENDAINDNVNINGEHKLKFKKFLKSYSMPIVLISLLFLSGPLELFIANLSTISNPGSELTELVSIFSISSTIARFLIGFLNDFIGNSIITSIRLILITSIITSFGYYLLFKGYNDDDKTGLITIITILMGSSYGSVFTLFPTLVSNIWGVEIFGSAWGLFLCAPAIGGGILGIIYAIMYERGLQRYGFLILSLITLLGGGAIIIIKRLNKIESIESIDESANTEDIEDNERRPLLL</sequence>
<dbReference type="InterPro" id="IPR036259">
    <property type="entry name" value="MFS_trans_sf"/>
</dbReference>
<keyword evidence="11" id="KW-1185">Reference proteome</keyword>
<evidence type="ECO:0000256" key="7">
    <source>
        <dbReference type="ARBA" id="ARBA00023136"/>
    </source>
</evidence>
<feature type="transmembrane region" description="Helical" evidence="9">
    <location>
        <begin position="389"/>
        <end position="412"/>
    </location>
</feature>
<feature type="transmembrane region" description="Helical" evidence="9">
    <location>
        <begin position="122"/>
        <end position="145"/>
    </location>
</feature>
<evidence type="ECO:0000256" key="9">
    <source>
        <dbReference type="SAM" id="Phobius"/>
    </source>
</evidence>
<reference evidence="10 11" key="1">
    <citation type="journal article" date="2023" name="Elife">
        <title>Identification of key yeast species and microbe-microbe interactions impacting larval growth of Drosophila in the wild.</title>
        <authorList>
            <person name="Mure A."/>
            <person name="Sugiura Y."/>
            <person name="Maeda R."/>
            <person name="Honda K."/>
            <person name="Sakurai N."/>
            <person name="Takahashi Y."/>
            <person name="Watada M."/>
            <person name="Katoh T."/>
            <person name="Gotoh A."/>
            <person name="Gotoh Y."/>
            <person name="Taniguchi I."/>
            <person name="Nakamura K."/>
            <person name="Hayashi T."/>
            <person name="Katayama T."/>
            <person name="Uemura T."/>
            <person name="Hattori Y."/>
        </authorList>
    </citation>
    <scope>NUCLEOTIDE SEQUENCE [LARGE SCALE GENOMIC DNA]</scope>
    <source>
        <strain evidence="10 11">PK-24</strain>
    </source>
</reference>
<feature type="transmembrane region" description="Helical" evidence="9">
    <location>
        <begin position="157"/>
        <end position="179"/>
    </location>
</feature>
<gene>
    <name evidence="10" type="ORF">DAPK24_037350</name>
</gene>
<keyword evidence="4" id="KW-0926">Vacuole</keyword>
<dbReference type="InterPro" id="IPR011701">
    <property type="entry name" value="MFS"/>
</dbReference>
<evidence type="ECO:0000256" key="3">
    <source>
        <dbReference type="ARBA" id="ARBA00022448"/>
    </source>
</evidence>
<dbReference type="Proteomes" id="UP001378960">
    <property type="component" value="Unassembled WGS sequence"/>
</dbReference>